<dbReference type="AlphaFoldDB" id="A0AAV5LI95"/>
<keyword evidence="2" id="KW-0175">Coiled coil</keyword>
<evidence type="ECO:0000256" key="2">
    <source>
        <dbReference type="SAM" id="Coils"/>
    </source>
</evidence>
<dbReference type="InterPro" id="IPR055357">
    <property type="entry name" value="LRR_At1g61320_AtMIF1"/>
</dbReference>
<name>A0AAV5LI95_9ROSI</name>
<evidence type="ECO:0000313" key="5">
    <source>
        <dbReference type="Proteomes" id="UP001054252"/>
    </source>
</evidence>
<evidence type="ECO:0000313" key="4">
    <source>
        <dbReference type="EMBL" id="GKV36898.1"/>
    </source>
</evidence>
<dbReference type="InterPro" id="IPR053772">
    <property type="entry name" value="At1g61320/At1g61330-like"/>
</dbReference>
<keyword evidence="1" id="KW-0863">Zinc-finger</keyword>
<sequence length="588" mass="68226">MAEDCPWFVINIDGCNHLKFLHLRSEERSDTDFNSLLLKLPLLGELYLFFCETLKTIKVLNPRIKTVEIRLEPECNLELIEILAPSPKSFIFMTQQGRTKPCGIKVIDCSNLETIVFTSAFIPEWQFHNLISKFLLLENLWIIGCNNLERIKVSNLQLKRLYIVRCVKLKVVEVDSSSLCEYCYTGNQPAAVSVAEHLYSTVELWFEHEQVKSPSYFCYDMLLGDMARWQQPPKLTSKQRSYNFVIEFSSKNMVSNAELNSQVTRLNFDVEEICVLINKLQQRMDTLETECDSKVEKMVIRKLDNLQGEILQITTTPRNGKGQKGAQDTTCDITKKIKIEVLDFEGRVDPIVFSDWINSMEEYFNWYDMADPRRVRFAKMKLVGLAKIWWQGVESDLTRLRQPPITNWFEMKAKLREKYMPQNYLEKMRYKPIYSVEDVLQVALNVEGYINNQNSKKIGFQTKKAAARKNYDTRLAMQSQATVAFNKQNPNARKGKVSTTHNKGSKGATCFRCGEDGHMSYQCPRKNNLCMEEAQDQEEHHDEETKENPLDYGVYMADDLVDDEEEDTSFLSVVKCILAAPKVEEEDW</sequence>
<dbReference type="GO" id="GO:0003676">
    <property type="term" value="F:nucleic acid binding"/>
    <property type="evidence" value="ECO:0007669"/>
    <property type="project" value="InterPro"/>
</dbReference>
<keyword evidence="5" id="KW-1185">Reference proteome</keyword>
<dbReference type="Proteomes" id="UP001054252">
    <property type="component" value="Unassembled WGS sequence"/>
</dbReference>
<dbReference type="PANTHER" id="PTHR34145">
    <property type="entry name" value="OS02G0105600 PROTEIN"/>
    <property type="match status" value="1"/>
</dbReference>
<dbReference type="EMBL" id="BPVZ01000119">
    <property type="protein sequence ID" value="GKV36898.1"/>
    <property type="molecule type" value="Genomic_DNA"/>
</dbReference>
<gene>
    <name evidence="4" type="ORF">SLEP1_g44983</name>
</gene>
<accession>A0AAV5LI95</accession>
<dbReference type="SMART" id="SM00343">
    <property type="entry name" value="ZnF_C2HC"/>
    <property type="match status" value="1"/>
</dbReference>
<dbReference type="InterPro" id="IPR036875">
    <property type="entry name" value="Znf_CCHC_sf"/>
</dbReference>
<reference evidence="4 5" key="1">
    <citation type="journal article" date="2021" name="Commun. Biol.">
        <title>The genome of Shorea leprosula (Dipterocarpaceae) highlights the ecological relevance of drought in aseasonal tropical rainforests.</title>
        <authorList>
            <person name="Ng K.K.S."/>
            <person name="Kobayashi M.J."/>
            <person name="Fawcett J.A."/>
            <person name="Hatakeyama M."/>
            <person name="Paape T."/>
            <person name="Ng C.H."/>
            <person name="Ang C.C."/>
            <person name="Tnah L.H."/>
            <person name="Lee C.T."/>
            <person name="Nishiyama T."/>
            <person name="Sese J."/>
            <person name="O'Brien M.J."/>
            <person name="Copetti D."/>
            <person name="Mohd Noor M.I."/>
            <person name="Ong R.C."/>
            <person name="Putra M."/>
            <person name="Sireger I.Z."/>
            <person name="Indrioko S."/>
            <person name="Kosugi Y."/>
            <person name="Izuno A."/>
            <person name="Isagi Y."/>
            <person name="Lee S.L."/>
            <person name="Shimizu K.K."/>
        </authorList>
    </citation>
    <scope>NUCLEOTIDE SEQUENCE [LARGE SCALE GENOMIC DNA]</scope>
    <source>
        <strain evidence="4">214</strain>
    </source>
</reference>
<feature type="coiled-coil region" evidence="2">
    <location>
        <begin position="270"/>
        <end position="297"/>
    </location>
</feature>
<dbReference type="PANTHER" id="PTHR34145:SF68">
    <property type="entry name" value="FBD DOMAIN-CONTAINING PROTEIN"/>
    <property type="match status" value="1"/>
</dbReference>
<dbReference type="InterPro" id="IPR032675">
    <property type="entry name" value="LRR_dom_sf"/>
</dbReference>
<dbReference type="InterPro" id="IPR001878">
    <property type="entry name" value="Znf_CCHC"/>
</dbReference>
<protein>
    <recommendedName>
        <fullName evidence="3">CCHC-type domain-containing protein</fullName>
    </recommendedName>
</protein>
<dbReference type="PROSITE" id="PS50158">
    <property type="entry name" value="ZF_CCHC"/>
    <property type="match status" value="1"/>
</dbReference>
<dbReference type="Pfam" id="PF00098">
    <property type="entry name" value="zf-CCHC"/>
    <property type="match status" value="1"/>
</dbReference>
<dbReference type="SUPFAM" id="SSF57756">
    <property type="entry name" value="Retrovirus zinc finger-like domains"/>
    <property type="match status" value="1"/>
</dbReference>
<evidence type="ECO:0000259" key="3">
    <source>
        <dbReference type="PROSITE" id="PS50158"/>
    </source>
</evidence>
<proteinExistence type="predicted"/>
<dbReference type="Gene3D" id="3.80.10.10">
    <property type="entry name" value="Ribonuclease Inhibitor"/>
    <property type="match status" value="1"/>
</dbReference>
<dbReference type="SUPFAM" id="SSF52058">
    <property type="entry name" value="L domain-like"/>
    <property type="match status" value="1"/>
</dbReference>
<keyword evidence="1" id="KW-0479">Metal-binding</keyword>
<organism evidence="4 5">
    <name type="scientific">Rubroshorea leprosula</name>
    <dbReference type="NCBI Taxonomy" id="152421"/>
    <lineage>
        <taxon>Eukaryota</taxon>
        <taxon>Viridiplantae</taxon>
        <taxon>Streptophyta</taxon>
        <taxon>Embryophyta</taxon>
        <taxon>Tracheophyta</taxon>
        <taxon>Spermatophyta</taxon>
        <taxon>Magnoliopsida</taxon>
        <taxon>eudicotyledons</taxon>
        <taxon>Gunneridae</taxon>
        <taxon>Pentapetalae</taxon>
        <taxon>rosids</taxon>
        <taxon>malvids</taxon>
        <taxon>Malvales</taxon>
        <taxon>Dipterocarpaceae</taxon>
        <taxon>Rubroshorea</taxon>
    </lineage>
</organism>
<keyword evidence="1" id="KW-0862">Zinc</keyword>
<dbReference type="Gene3D" id="4.10.60.10">
    <property type="entry name" value="Zinc finger, CCHC-type"/>
    <property type="match status" value="1"/>
</dbReference>
<dbReference type="GO" id="GO:0008270">
    <property type="term" value="F:zinc ion binding"/>
    <property type="evidence" value="ECO:0007669"/>
    <property type="project" value="UniProtKB-KW"/>
</dbReference>
<evidence type="ECO:0000256" key="1">
    <source>
        <dbReference type="PROSITE-ProRule" id="PRU00047"/>
    </source>
</evidence>
<comment type="caution">
    <text evidence="4">The sequence shown here is derived from an EMBL/GenBank/DDBJ whole genome shotgun (WGS) entry which is preliminary data.</text>
</comment>
<feature type="domain" description="CCHC-type" evidence="3">
    <location>
        <begin position="510"/>
        <end position="525"/>
    </location>
</feature>
<dbReference type="Pfam" id="PF23622">
    <property type="entry name" value="LRR_At1g61320_AtMIF1"/>
    <property type="match status" value="1"/>
</dbReference>